<dbReference type="RefSeq" id="WP_311819717.1">
    <property type="nucleotide sequence ID" value="NZ_JARQBN010000039.1"/>
</dbReference>
<keyword evidence="1" id="KW-0812">Transmembrane</keyword>
<feature type="transmembrane region" description="Helical" evidence="1">
    <location>
        <begin position="20"/>
        <end position="38"/>
    </location>
</feature>
<name>A0ABU3FTE1_9ENTE</name>
<evidence type="ECO:0000256" key="1">
    <source>
        <dbReference type="SAM" id="Phobius"/>
    </source>
</evidence>
<keyword evidence="1" id="KW-1133">Transmembrane helix</keyword>
<gene>
    <name evidence="2" type="ORF">P7H59_12480</name>
</gene>
<protein>
    <submittedName>
        <fullName evidence="2">Uncharacterized protein</fullName>
    </submittedName>
</protein>
<sequence>MKKVRDERVLQLNNKIQSEAFILILGLLGLSIFIKSYVLNMSVSNYITELVLLILSTVYISIRSSFVGLDSFGNTKKFVLPLSIISGLDLSQYLGHILVETVMSFFLLPNLQ</sequence>
<keyword evidence="3" id="KW-1185">Reference proteome</keyword>
<evidence type="ECO:0000313" key="2">
    <source>
        <dbReference type="EMBL" id="MDT2829245.1"/>
    </source>
</evidence>
<dbReference type="Proteomes" id="UP001265301">
    <property type="component" value="Unassembled WGS sequence"/>
</dbReference>
<reference evidence="2 3" key="1">
    <citation type="submission" date="2023-03" db="EMBL/GenBank/DDBJ databases">
        <authorList>
            <person name="Shen W."/>
            <person name="Cai J."/>
        </authorList>
    </citation>
    <scope>NUCLEOTIDE SEQUENCE [LARGE SCALE GENOMIC DNA]</scope>
    <source>
        <strain evidence="2 3">B101</strain>
    </source>
</reference>
<comment type="caution">
    <text evidence="2">The sequence shown here is derived from an EMBL/GenBank/DDBJ whole genome shotgun (WGS) entry which is preliminary data.</text>
</comment>
<organism evidence="2 3">
    <name type="scientific">Enterococcus viikkiensis</name>
    <dbReference type="NCBI Taxonomy" id="930854"/>
    <lineage>
        <taxon>Bacteria</taxon>
        <taxon>Bacillati</taxon>
        <taxon>Bacillota</taxon>
        <taxon>Bacilli</taxon>
        <taxon>Lactobacillales</taxon>
        <taxon>Enterococcaceae</taxon>
        <taxon>Enterococcus</taxon>
    </lineage>
</organism>
<feature type="non-terminal residue" evidence="2">
    <location>
        <position position="112"/>
    </location>
</feature>
<dbReference type="EMBL" id="JARQBN010000039">
    <property type="protein sequence ID" value="MDT2829245.1"/>
    <property type="molecule type" value="Genomic_DNA"/>
</dbReference>
<proteinExistence type="predicted"/>
<keyword evidence="1" id="KW-0472">Membrane</keyword>
<dbReference type="Pfam" id="PF20563">
    <property type="entry name" value="DUF6773"/>
    <property type="match status" value="1"/>
</dbReference>
<accession>A0ABU3FTE1</accession>
<feature type="transmembrane region" description="Helical" evidence="1">
    <location>
        <begin position="50"/>
        <end position="69"/>
    </location>
</feature>
<dbReference type="InterPro" id="IPR046664">
    <property type="entry name" value="DUF6773"/>
</dbReference>
<evidence type="ECO:0000313" key="3">
    <source>
        <dbReference type="Proteomes" id="UP001265301"/>
    </source>
</evidence>